<keyword evidence="2" id="KW-1185">Reference proteome</keyword>
<evidence type="ECO:0000313" key="1">
    <source>
        <dbReference type="EMBL" id="KAF2222506.1"/>
    </source>
</evidence>
<gene>
    <name evidence="1" type="ORF">BDZ85DRAFT_263774</name>
</gene>
<reference evidence="2" key="1">
    <citation type="journal article" date="2020" name="Stud. Mycol.">
        <title>101 Dothideomycetes genomes: A test case for predicting lifestyles and emergence of pathogens.</title>
        <authorList>
            <person name="Haridas S."/>
            <person name="Albert R."/>
            <person name="Binder M."/>
            <person name="Bloem J."/>
            <person name="LaButti K."/>
            <person name="Salamov A."/>
            <person name="Andreopoulos B."/>
            <person name="Baker S."/>
            <person name="Barry K."/>
            <person name="Bills G."/>
            <person name="Bluhm B."/>
            <person name="Cannon C."/>
            <person name="Castanera R."/>
            <person name="Culley D."/>
            <person name="Daum C."/>
            <person name="Ezra D."/>
            <person name="Gonzalez J."/>
            <person name="Henrissat B."/>
            <person name="Kuo A."/>
            <person name="Liang C."/>
            <person name="Lipzen A."/>
            <person name="Lutzoni F."/>
            <person name="Magnuson J."/>
            <person name="Mondo S."/>
            <person name="Nolan M."/>
            <person name="Ohm R."/>
            <person name="Pangilinan J."/>
            <person name="Park H.-J."/>
            <person name="Ramirez L."/>
            <person name="Alfaro M."/>
            <person name="Sun H."/>
            <person name="Tritt A."/>
            <person name="Yoshinaga Y."/>
            <person name="Zwiers L.-H."/>
            <person name="Turgeon B."/>
            <person name="Goodwin S."/>
            <person name="Spatafora J."/>
            <person name="Crous P."/>
            <person name="Grigoriev I."/>
        </authorList>
    </citation>
    <scope>NUCLEOTIDE SEQUENCE [LARGE SCALE GENOMIC DNA]</scope>
    <source>
        <strain evidence="2">CECT 20119</strain>
    </source>
</reference>
<name>A0A6A6G9R3_9PEZI</name>
<organism evidence="1 2">
    <name type="scientific">Elsinoe ampelina</name>
    <dbReference type="NCBI Taxonomy" id="302913"/>
    <lineage>
        <taxon>Eukaryota</taxon>
        <taxon>Fungi</taxon>
        <taxon>Dikarya</taxon>
        <taxon>Ascomycota</taxon>
        <taxon>Pezizomycotina</taxon>
        <taxon>Dothideomycetes</taxon>
        <taxon>Dothideomycetidae</taxon>
        <taxon>Myriangiales</taxon>
        <taxon>Elsinoaceae</taxon>
        <taxon>Elsinoe</taxon>
    </lineage>
</organism>
<dbReference type="EMBL" id="ML992508">
    <property type="protein sequence ID" value="KAF2222506.1"/>
    <property type="molecule type" value="Genomic_DNA"/>
</dbReference>
<dbReference type="Proteomes" id="UP000799538">
    <property type="component" value="Unassembled WGS sequence"/>
</dbReference>
<sequence>MVFNLLAAPPEIRMLIFKSIATLQRFEYSLYLAQSTIEPTKQVWRLRGPNQRNPDQRNPYIWSLTTACKTTYSEALTIFYGSVEIVITLPDKPCSVEPYAAALLRFPPGITSVLKSLIIDLPVDFDTVDALQKLLQNFDFGRYLSDFSIIFRDPSKERIEPYIPRYIDMLRSNGTIQPGRSEESARSLAQFYIKYDECTIRNEDFHALWSKIEFPFFLRQGLIEQGDLGTAKSHWTSMVGREDYQRFKTGKAKGRLKGRDLCAKGYSLP</sequence>
<proteinExistence type="predicted"/>
<dbReference type="AlphaFoldDB" id="A0A6A6G9R3"/>
<protein>
    <submittedName>
        <fullName evidence="1">Uncharacterized protein</fullName>
    </submittedName>
</protein>
<accession>A0A6A6G9R3</accession>
<evidence type="ECO:0000313" key="2">
    <source>
        <dbReference type="Proteomes" id="UP000799538"/>
    </source>
</evidence>